<dbReference type="AlphaFoldDB" id="A0A0H2VG15"/>
<evidence type="ECO:0000256" key="1">
    <source>
        <dbReference type="SAM" id="MobiDB-lite"/>
    </source>
</evidence>
<evidence type="ECO:0000313" key="2">
    <source>
        <dbReference type="EMBL" id="AAO03801.1"/>
    </source>
</evidence>
<name>A0A0H2VG15_STAES</name>
<accession>A0A0H2VG15</accession>
<sequence length="30" mass="3424">MARNDDDIKKIKGTLGQSPEVYGERKLPYT</sequence>
<proteinExistence type="predicted"/>
<evidence type="ECO:0000313" key="3">
    <source>
        <dbReference type="Proteomes" id="UP000001411"/>
    </source>
</evidence>
<reference evidence="2 3" key="1">
    <citation type="journal article" date="2003" name="Mol. Microbiol.">
        <title>Genome-based analysis of virulence genes in a non-biofilm-forming Staphylococcus epidermidis strain (ATCC 12228).</title>
        <authorList>
            <person name="Zhang Y.Q."/>
            <person name="Ren S.X."/>
            <person name="Li H.L."/>
            <person name="Wang Y.X."/>
            <person name="Fu G."/>
            <person name="Yang J."/>
            <person name="Qin Z.Q."/>
            <person name="Miao Y.G."/>
            <person name="Wang W.Y."/>
            <person name="Chen R.S."/>
            <person name="Shen Y."/>
            <person name="Chen Z."/>
            <person name="Yuan Z.H."/>
            <person name="Zhao G.P."/>
            <person name="Qu D."/>
            <person name="Danchin A."/>
            <person name="Wen Y.M."/>
        </authorList>
    </citation>
    <scope>NUCLEOTIDE SEQUENCE [LARGE SCALE GENOMIC DNA]</scope>
    <source>
        <strain evidence="3">ATCC 12228 / FDA PCI 1200</strain>
    </source>
</reference>
<dbReference type="HOGENOM" id="CLU_3405614_0_0_9"/>
<dbReference type="EMBL" id="AE015929">
    <property type="protein sequence ID" value="AAO03801.1"/>
    <property type="molecule type" value="Genomic_DNA"/>
</dbReference>
<dbReference type="Proteomes" id="UP000001411">
    <property type="component" value="Chromosome"/>
</dbReference>
<protein>
    <submittedName>
        <fullName evidence="2">Uncharacterized protein</fullName>
    </submittedName>
</protein>
<feature type="region of interest" description="Disordered" evidence="1">
    <location>
        <begin position="1"/>
        <end position="30"/>
    </location>
</feature>
<feature type="compositionally biased region" description="Basic and acidic residues" evidence="1">
    <location>
        <begin position="1"/>
        <end position="10"/>
    </location>
</feature>
<gene>
    <name evidence="2" type="ordered locus">SE_0204</name>
</gene>
<dbReference type="KEGG" id="sep:SE_0204"/>
<organism evidence="2 3">
    <name type="scientific">Staphylococcus epidermidis (strain ATCC 12228 / FDA PCI 1200)</name>
    <dbReference type="NCBI Taxonomy" id="176280"/>
    <lineage>
        <taxon>Bacteria</taxon>
        <taxon>Bacillati</taxon>
        <taxon>Bacillota</taxon>
        <taxon>Bacilli</taxon>
        <taxon>Bacillales</taxon>
        <taxon>Staphylococcaceae</taxon>
        <taxon>Staphylococcus</taxon>
    </lineage>
</organism>